<dbReference type="EMBL" id="MU007061">
    <property type="protein sequence ID" value="KAF2427236.1"/>
    <property type="molecule type" value="Genomic_DNA"/>
</dbReference>
<dbReference type="Proteomes" id="UP000800235">
    <property type="component" value="Unassembled WGS sequence"/>
</dbReference>
<proteinExistence type="predicted"/>
<evidence type="ECO:0000313" key="2">
    <source>
        <dbReference type="EMBL" id="KAF2427236.1"/>
    </source>
</evidence>
<protein>
    <submittedName>
        <fullName evidence="2">Uncharacterized protein</fullName>
    </submittedName>
</protein>
<feature type="compositionally biased region" description="Acidic residues" evidence="1">
    <location>
        <begin position="163"/>
        <end position="175"/>
    </location>
</feature>
<dbReference type="AlphaFoldDB" id="A0A9P4NLW8"/>
<dbReference type="OrthoDB" id="4106209at2759"/>
<feature type="region of interest" description="Disordered" evidence="1">
    <location>
        <begin position="240"/>
        <end position="265"/>
    </location>
</feature>
<name>A0A9P4NLW8_9PEZI</name>
<sequence>MRREHSIASTVFHHLFSAPTATDPPDFATHLAKHLVAEVRIETQRFYGGLETVEARYPGLNYSHSPHRKRLGRFPHHARLFRAFDDLGLTENEIGMLCRWEGTLWARQRYERDEGIKVVDTTCAEIGPWVDRRIRKRSRRSSPRGIKVKTDIEMRDAHTPESEVTEDSTDSEEPESMVVALNQRLMAAAAAREHHGLPHDIIMDPAWEQYLKEQAERGEGGSFVGDTSSVLRAAALAQAMESGISSTVSQSNSVQPQAPATMVEQ</sequence>
<organism evidence="2 3">
    <name type="scientific">Tothia fuscella</name>
    <dbReference type="NCBI Taxonomy" id="1048955"/>
    <lineage>
        <taxon>Eukaryota</taxon>
        <taxon>Fungi</taxon>
        <taxon>Dikarya</taxon>
        <taxon>Ascomycota</taxon>
        <taxon>Pezizomycotina</taxon>
        <taxon>Dothideomycetes</taxon>
        <taxon>Pleosporomycetidae</taxon>
        <taxon>Venturiales</taxon>
        <taxon>Cylindrosympodiaceae</taxon>
        <taxon>Tothia</taxon>
    </lineage>
</organism>
<feature type="region of interest" description="Disordered" evidence="1">
    <location>
        <begin position="140"/>
        <end position="175"/>
    </location>
</feature>
<feature type="compositionally biased region" description="Basic and acidic residues" evidence="1">
    <location>
        <begin position="148"/>
        <end position="161"/>
    </location>
</feature>
<evidence type="ECO:0000256" key="1">
    <source>
        <dbReference type="SAM" id="MobiDB-lite"/>
    </source>
</evidence>
<reference evidence="2" key="1">
    <citation type="journal article" date="2020" name="Stud. Mycol.">
        <title>101 Dothideomycetes genomes: a test case for predicting lifestyles and emergence of pathogens.</title>
        <authorList>
            <person name="Haridas S."/>
            <person name="Albert R."/>
            <person name="Binder M."/>
            <person name="Bloem J."/>
            <person name="Labutti K."/>
            <person name="Salamov A."/>
            <person name="Andreopoulos B."/>
            <person name="Baker S."/>
            <person name="Barry K."/>
            <person name="Bills G."/>
            <person name="Bluhm B."/>
            <person name="Cannon C."/>
            <person name="Castanera R."/>
            <person name="Culley D."/>
            <person name="Daum C."/>
            <person name="Ezra D."/>
            <person name="Gonzalez J."/>
            <person name="Henrissat B."/>
            <person name="Kuo A."/>
            <person name="Liang C."/>
            <person name="Lipzen A."/>
            <person name="Lutzoni F."/>
            <person name="Magnuson J."/>
            <person name="Mondo S."/>
            <person name="Nolan M."/>
            <person name="Ohm R."/>
            <person name="Pangilinan J."/>
            <person name="Park H.-J."/>
            <person name="Ramirez L."/>
            <person name="Alfaro M."/>
            <person name="Sun H."/>
            <person name="Tritt A."/>
            <person name="Yoshinaga Y."/>
            <person name="Zwiers L.-H."/>
            <person name="Turgeon B."/>
            <person name="Goodwin S."/>
            <person name="Spatafora J."/>
            <person name="Crous P."/>
            <person name="Grigoriev I."/>
        </authorList>
    </citation>
    <scope>NUCLEOTIDE SEQUENCE</scope>
    <source>
        <strain evidence="2">CBS 130266</strain>
    </source>
</reference>
<gene>
    <name evidence="2" type="ORF">EJ08DRAFT_593143</name>
</gene>
<accession>A0A9P4NLW8</accession>
<feature type="compositionally biased region" description="Polar residues" evidence="1">
    <location>
        <begin position="243"/>
        <end position="265"/>
    </location>
</feature>
<comment type="caution">
    <text evidence="2">The sequence shown here is derived from an EMBL/GenBank/DDBJ whole genome shotgun (WGS) entry which is preliminary data.</text>
</comment>
<keyword evidence="3" id="KW-1185">Reference proteome</keyword>
<evidence type="ECO:0000313" key="3">
    <source>
        <dbReference type="Proteomes" id="UP000800235"/>
    </source>
</evidence>